<dbReference type="Gene3D" id="3.40.50.11820">
    <property type="match status" value="1"/>
</dbReference>
<evidence type="ECO:0000256" key="2">
    <source>
        <dbReference type="ARBA" id="ARBA00010488"/>
    </source>
</evidence>
<dbReference type="InterPro" id="IPR043148">
    <property type="entry name" value="TagF_C"/>
</dbReference>
<dbReference type="SUPFAM" id="SSF53756">
    <property type="entry name" value="UDP-Glycosyltransferase/glycogen phosphorylase"/>
    <property type="match status" value="1"/>
</dbReference>
<dbReference type="PANTHER" id="PTHR37316:SF3">
    <property type="entry name" value="TEICHOIC ACID GLYCEROL-PHOSPHATE TRANSFERASE"/>
    <property type="match status" value="1"/>
</dbReference>
<evidence type="ECO:0000256" key="1">
    <source>
        <dbReference type="ARBA" id="ARBA00004202"/>
    </source>
</evidence>
<dbReference type="PANTHER" id="PTHR37316">
    <property type="entry name" value="TEICHOIC ACID GLYCEROL-PHOSPHATE PRIMASE"/>
    <property type="match status" value="1"/>
</dbReference>
<feature type="compositionally biased region" description="Basic residues" evidence="7">
    <location>
        <begin position="295"/>
        <end position="306"/>
    </location>
</feature>
<dbReference type="EMBL" id="JAVREN010000013">
    <property type="protein sequence ID" value="MDT0307616.1"/>
    <property type="molecule type" value="Genomic_DNA"/>
</dbReference>
<feature type="region of interest" description="Disordered" evidence="7">
    <location>
        <begin position="286"/>
        <end position="324"/>
    </location>
</feature>
<keyword evidence="9" id="KW-1185">Reference proteome</keyword>
<dbReference type="RefSeq" id="WP_311630565.1">
    <property type="nucleotide sequence ID" value="NZ_JAVREN010000013.1"/>
</dbReference>
<comment type="caution">
    <text evidence="8">The sequence shown here is derived from an EMBL/GenBank/DDBJ whole genome shotgun (WGS) entry which is preliminary data.</text>
</comment>
<dbReference type="InterPro" id="IPR051612">
    <property type="entry name" value="Teichoic_Acid_Biosynth"/>
</dbReference>
<evidence type="ECO:0000256" key="5">
    <source>
        <dbReference type="ARBA" id="ARBA00022944"/>
    </source>
</evidence>
<dbReference type="InterPro" id="IPR007554">
    <property type="entry name" value="Glycerophosphate_synth"/>
</dbReference>
<keyword evidence="3" id="KW-1003">Cell membrane</keyword>
<dbReference type="Gene3D" id="3.40.50.12580">
    <property type="match status" value="1"/>
</dbReference>
<comment type="subcellular location">
    <subcellularLocation>
        <location evidence="1">Cell membrane</location>
        <topology evidence="1">Peripheral membrane protein</topology>
    </subcellularLocation>
</comment>
<sequence>MVAKPEDIIPEELRRRMRYLPEADAAEREAFLGEAGAFLASAGQATLRKLPPVARIKWHLARERRVEELLTVLAFERENPTAFPVRGRLRPYVAIPGVDGRSLPGHVSRLHLREMPVRAKATEVLWQDGKLLVRGYAYVLNLPEGGIGPMPRLAWLRAPGGRRVPVKYRAVESARATRDSRQALHSYDDWGFEITIDPARLKSRGRWKAGTWGLTVALPRPGGYVPGNVERSDIGSAGHSQARDLGDGARLVAGFTEDRFRVTVDLPGAEVVAQAASGGGEALELTLSAPAGGRRPTRLRVQRKGHKGAESEYPLAEAEGGAEEPGQVRFTAAVPFADLTVATEPREKTQDFLAHIDFADGTSRRATVREGFVPGRYPRPLGREIAVTTDGPGLLKLHDRARQAVVDRLEWVKGALVVEGSYTGPGERMRFVLRHGERFEEHVLPLEWSAAQARFSIRVQPDRMRRYDDVLPLRAGRWYFSLRDQDAWGHGEDVPVKLRADLIEPLIPLKKRVAGRTYTVNRRYYDRIFLGSGPVLTSEERGAHRQRELRQVHTPRFKTEPLREAVFYNSFGGKQFSDSPRAIHEELVRRGTEVEHLWSVADAQVALPPGVRAVEWHSREWYEALARSRYVVTNVGLGDWYERREGQVVVQTWHGTPLKKIGADLLGTPKANLAYIASLPHRFRQFDIVVSPNAFTTPIMRNAFRCEGEILEAGYPRNDIFHREDREKTAQRVRAALGIPQGKKVVLYAPTWRDDQRHTASKFKLDLRVDLNAAREALSEDHVFLFRKHPKILDAIPGAGQGFVWDVSAYPDIAELYLIADVLITDYSSVLFDFAHSGRPMLFFTYDLEHYRDTLRGFYFDFTEKAPGPLIKTSEELIESIRDIDFVRGRYAAKYEEFVKEFCEPSDGLATSRVVDRMLQLAER</sequence>
<evidence type="ECO:0000256" key="4">
    <source>
        <dbReference type="ARBA" id="ARBA00022679"/>
    </source>
</evidence>
<evidence type="ECO:0000256" key="6">
    <source>
        <dbReference type="ARBA" id="ARBA00023136"/>
    </source>
</evidence>
<dbReference type="Proteomes" id="UP001183388">
    <property type="component" value="Unassembled WGS sequence"/>
</dbReference>
<name>A0ABU2L825_9ACTN</name>
<comment type="similarity">
    <text evidence="2">Belongs to the CDP-glycerol glycerophosphotransferase family.</text>
</comment>
<organism evidence="8 9">
    <name type="scientific">Streptomyces boetiae</name>
    <dbReference type="NCBI Taxonomy" id="3075541"/>
    <lineage>
        <taxon>Bacteria</taxon>
        <taxon>Bacillati</taxon>
        <taxon>Actinomycetota</taxon>
        <taxon>Actinomycetes</taxon>
        <taxon>Kitasatosporales</taxon>
        <taxon>Streptomycetaceae</taxon>
        <taxon>Streptomyces</taxon>
    </lineage>
</organism>
<evidence type="ECO:0000256" key="7">
    <source>
        <dbReference type="SAM" id="MobiDB-lite"/>
    </source>
</evidence>
<keyword evidence="5" id="KW-0777">Teichoic acid biosynthesis</keyword>
<keyword evidence="6" id="KW-0472">Membrane</keyword>
<dbReference type="InterPro" id="IPR043149">
    <property type="entry name" value="TagF_N"/>
</dbReference>
<accession>A0ABU2L825</accession>
<gene>
    <name evidence="8" type="ORF">RM780_11660</name>
</gene>
<proteinExistence type="inferred from homology"/>
<evidence type="ECO:0000313" key="9">
    <source>
        <dbReference type="Proteomes" id="UP001183388"/>
    </source>
</evidence>
<dbReference type="Pfam" id="PF04464">
    <property type="entry name" value="Glyphos_transf"/>
    <property type="match status" value="1"/>
</dbReference>
<evidence type="ECO:0000256" key="3">
    <source>
        <dbReference type="ARBA" id="ARBA00022475"/>
    </source>
</evidence>
<protein>
    <submittedName>
        <fullName evidence="8">CDP-glycerol glycerophosphotransferase family protein</fullName>
    </submittedName>
</protein>
<keyword evidence="4" id="KW-0808">Transferase</keyword>
<evidence type="ECO:0000313" key="8">
    <source>
        <dbReference type="EMBL" id="MDT0307616.1"/>
    </source>
</evidence>
<reference evidence="9" key="1">
    <citation type="submission" date="2023-07" db="EMBL/GenBank/DDBJ databases">
        <title>30 novel species of actinomycetes from the DSMZ collection.</title>
        <authorList>
            <person name="Nouioui I."/>
        </authorList>
    </citation>
    <scope>NUCLEOTIDE SEQUENCE [LARGE SCALE GENOMIC DNA]</scope>
    <source>
        <strain evidence="9">DSM 44917</strain>
    </source>
</reference>